<dbReference type="Gene3D" id="1.20.120.330">
    <property type="entry name" value="Nucleotidyltransferases domain 2"/>
    <property type="match status" value="1"/>
</dbReference>
<dbReference type="EMBL" id="NEXE01000087">
    <property type="protein sequence ID" value="PSN89785.1"/>
    <property type="molecule type" value="Genomic_DNA"/>
</dbReference>
<protein>
    <recommendedName>
        <fullName evidence="1">HEPN domain-containing protein</fullName>
    </recommendedName>
</protein>
<dbReference type="PROSITE" id="PS50910">
    <property type="entry name" value="HEPN"/>
    <property type="match status" value="1"/>
</dbReference>
<comment type="caution">
    <text evidence="2">The sequence shown here is derived from an EMBL/GenBank/DDBJ whole genome shotgun (WGS) entry which is preliminary data.</text>
</comment>
<dbReference type="Pfam" id="PF05168">
    <property type="entry name" value="HEPN"/>
    <property type="match status" value="1"/>
</dbReference>
<reference evidence="2 3" key="1">
    <citation type="submission" date="2017-04" db="EMBL/GenBank/DDBJ databases">
        <title>Novel microbial lineages endemic to geothermal iron-oxide mats fill important gaps in the evolutionary history of Archaea.</title>
        <authorList>
            <person name="Jay Z.J."/>
            <person name="Beam J.P."/>
            <person name="Dlakic M."/>
            <person name="Rusch D.B."/>
            <person name="Kozubal M.A."/>
            <person name="Inskeep W.P."/>
        </authorList>
    </citation>
    <scope>NUCLEOTIDE SEQUENCE [LARGE SCALE GENOMIC DNA]</scope>
    <source>
        <strain evidence="2">OSP_D</strain>
    </source>
</reference>
<name>A0A2R6ATU1_9ARCH</name>
<evidence type="ECO:0000313" key="2">
    <source>
        <dbReference type="EMBL" id="PSN89785.1"/>
    </source>
</evidence>
<accession>A0A2R6ATU1</accession>
<feature type="domain" description="HEPN" evidence="1">
    <location>
        <begin position="26"/>
        <end position="139"/>
    </location>
</feature>
<dbReference type="Proteomes" id="UP000240322">
    <property type="component" value="Unassembled WGS sequence"/>
</dbReference>
<dbReference type="SMART" id="SM00748">
    <property type="entry name" value="HEPN"/>
    <property type="match status" value="1"/>
</dbReference>
<dbReference type="AlphaFoldDB" id="A0A2R6ATU1"/>
<sequence length="141" mass="16220">MSLSSIWWVVIWLWLVFGFEEYGRWILAAEETVESGWKDLREKEYNWSCFKSEQASQFALKALLSLVGKPVLGHDLPTLYKRSVAETGQSLDSKLYDCTLLLARSYISLRYPDAVPSGTPKQYFSYADAENAYECAERIVE</sequence>
<proteinExistence type="predicted"/>
<evidence type="ECO:0000313" key="3">
    <source>
        <dbReference type="Proteomes" id="UP000240322"/>
    </source>
</evidence>
<gene>
    <name evidence="2" type="ORF">B9Q03_08160</name>
</gene>
<dbReference type="InterPro" id="IPR007842">
    <property type="entry name" value="HEPN_dom"/>
</dbReference>
<organism evidence="2 3">
    <name type="scientific">Candidatus Marsarchaeota G2 archaeon OSP_D</name>
    <dbReference type="NCBI Taxonomy" id="1978157"/>
    <lineage>
        <taxon>Archaea</taxon>
        <taxon>Candidatus Marsarchaeota</taxon>
        <taxon>Candidatus Marsarchaeota group 2</taxon>
    </lineage>
</organism>
<evidence type="ECO:0000259" key="1">
    <source>
        <dbReference type="PROSITE" id="PS50910"/>
    </source>
</evidence>
<dbReference type="SUPFAM" id="SSF81593">
    <property type="entry name" value="Nucleotidyltransferase substrate binding subunit/domain"/>
    <property type="match status" value="1"/>
</dbReference>